<dbReference type="Proteomes" id="UP001500064">
    <property type="component" value="Unassembled WGS sequence"/>
</dbReference>
<keyword evidence="3" id="KW-1185">Reference proteome</keyword>
<reference evidence="2 3" key="1">
    <citation type="journal article" date="2019" name="Int. J. Syst. Evol. Microbiol.">
        <title>The Global Catalogue of Microorganisms (GCM) 10K type strain sequencing project: providing services to taxonomists for standard genome sequencing and annotation.</title>
        <authorList>
            <consortium name="The Broad Institute Genomics Platform"/>
            <consortium name="The Broad Institute Genome Sequencing Center for Infectious Disease"/>
            <person name="Wu L."/>
            <person name="Ma J."/>
        </authorList>
    </citation>
    <scope>NUCLEOTIDE SEQUENCE [LARGE SCALE GENOMIC DNA]</scope>
    <source>
        <strain evidence="2 3">JCM 13929</strain>
    </source>
</reference>
<name>A0ABN2F038_9ACTN</name>
<comment type="caution">
    <text evidence="2">The sequence shown here is derived from an EMBL/GenBank/DDBJ whole genome shotgun (WGS) entry which is preliminary data.</text>
</comment>
<organism evidence="2 3">
    <name type="scientific">Nonomuraea maheshkhaliensis</name>
    <dbReference type="NCBI Taxonomy" id="419590"/>
    <lineage>
        <taxon>Bacteria</taxon>
        <taxon>Bacillati</taxon>
        <taxon>Actinomycetota</taxon>
        <taxon>Actinomycetes</taxon>
        <taxon>Streptosporangiales</taxon>
        <taxon>Streptosporangiaceae</taxon>
        <taxon>Nonomuraea</taxon>
    </lineage>
</organism>
<sequence length="88" mass="9402">MSLTSDGLLTVDAPASEPGCDVQPRTITETVTITWRATHTGDGVYSAGRTETSGTLHLIVTWTIAQDRSESVTDRQGDQCWTGCSTIS</sequence>
<evidence type="ECO:0000313" key="2">
    <source>
        <dbReference type="EMBL" id="GAA1624482.1"/>
    </source>
</evidence>
<dbReference type="EMBL" id="BAAAMU010000011">
    <property type="protein sequence ID" value="GAA1624482.1"/>
    <property type="molecule type" value="Genomic_DNA"/>
</dbReference>
<accession>A0ABN2F038</accession>
<gene>
    <name evidence="2" type="ORF">GCM10009733_021450</name>
</gene>
<protein>
    <submittedName>
        <fullName evidence="2">Uncharacterized protein</fullName>
    </submittedName>
</protein>
<evidence type="ECO:0000256" key="1">
    <source>
        <dbReference type="SAM" id="MobiDB-lite"/>
    </source>
</evidence>
<proteinExistence type="predicted"/>
<evidence type="ECO:0000313" key="3">
    <source>
        <dbReference type="Proteomes" id="UP001500064"/>
    </source>
</evidence>
<feature type="region of interest" description="Disordered" evidence="1">
    <location>
        <begin position="1"/>
        <end position="22"/>
    </location>
</feature>